<feature type="transmembrane region" description="Helical" evidence="1">
    <location>
        <begin position="418"/>
        <end position="437"/>
    </location>
</feature>
<dbReference type="RefSeq" id="WP_091095988.1">
    <property type="nucleotide sequence ID" value="NZ_FMHZ01000002.1"/>
</dbReference>
<reference evidence="3" key="1">
    <citation type="submission" date="2016-06" db="EMBL/GenBank/DDBJ databases">
        <authorList>
            <person name="Varghese N."/>
            <person name="Submissions Spin"/>
        </authorList>
    </citation>
    <scope>NUCLEOTIDE SEQUENCE [LARGE SCALE GENOMIC DNA]</scope>
    <source>
        <strain evidence="3">DSM 43903</strain>
    </source>
</reference>
<keyword evidence="3" id="KW-1185">Reference proteome</keyword>
<feature type="transmembrane region" description="Helical" evidence="1">
    <location>
        <begin position="279"/>
        <end position="296"/>
    </location>
</feature>
<sequence length="697" mass="73554">MTTLIALAVAVVPGALLGFALPPGRYRWATWAAAPALTLGLVTLAMTWLPQLGLPDGPLAVLAAEVLLAGLAVLASRLVTRGLVAADVAGRDAATTGRDTDGPPADETTGTGWRARVARLRLPAVRPRLADVVGISVPAAISVAFGWLMLGRLVAPPGWDAMNHGFLTRRIMDTDSVLISSACTSGSTDPALSCSFYPLAANVSWAQAAELSGGRISTVLSAWSIVVGPLALVAAVYACVRALGGRPVVAASAAAAPAVLGPMWMSVITGRITEQTAPCMAGAIALLIALAARGAHPVRLGLLAGLCGAGIVMTHTYDVLFIAVLAIGMLLAVRGRWALRRVAAAAGAMVVAGLVPLLPLLGVLAGANGERLSNPPALLGKYGESFEYWVTDPQRYVLFAYPGVGGADFQLSEPTIQVGLWLVIPCLLLSPLCLVLPRLRWARPWFAAGVVWTAIGVWTTASDSAAAMTLSSLWYGVRERVRSMIFPVYGVLAVAGAVVLGLAVQWLLTRVAAKAAALRGSETPAAVAAGALTVVLLGLAAVPASWQPLRGAFKGRAPVGASYEKAYRWLAENNPPGATVAYDRHHEYITWAYADYEVPLLFGIPPLPGLPRENYERRWHAWDWLVDNPDARPAGCEVRQFNISYVVVGKRNMPGAWDKHYERERLEASDKLELAHTIGRISIYRVTEAGRSCATEG</sequence>
<dbReference type="InterPro" id="IPR046671">
    <property type="entry name" value="DUF6541"/>
</dbReference>
<evidence type="ECO:0000313" key="3">
    <source>
        <dbReference type="Proteomes" id="UP000199001"/>
    </source>
</evidence>
<keyword evidence="1" id="KW-1133">Transmembrane helix</keyword>
<dbReference type="Pfam" id="PF20176">
    <property type="entry name" value="DUF6541"/>
    <property type="match status" value="1"/>
</dbReference>
<evidence type="ECO:0000256" key="1">
    <source>
        <dbReference type="SAM" id="Phobius"/>
    </source>
</evidence>
<keyword evidence="1" id="KW-0812">Transmembrane</keyword>
<dbReference type="Proteomes" id="UP000199001">
    <property type="component" value="Unassembled WGS sequence"/>
</dbReference>
<keyword evidence="1" id="KW-0472">Membrane</keyword>
<evidence type="ECO:0008006" key="4">
    <source>
        <dbReference type="Google" id="ProtNLM"/>
    </source>
</evidence>
<feature type="transmembrane region" description="Helical" evidence="1">
    <location>
        <begin position="249"/>
        <end position="267"/>
    </location>
</feature>
<name>A0A1C6U3S1_9ACTN</name>
<feature type="transmembrane region" description="Helical" evidence="1">
    <location>
        <begin position="343"/>
        <end position="367"/>
    </location>
</feature>
<dbReference type="EMBL" id="FMHZ01000002">
    <property type="protein sequence ID" value="SCL48561.1"/>
    <property type="molecule type" value="Genomic_DNA"/>
</dbReference>
<protein>
    <recommendedName>
        <fullName evidence="4">Dolichyl-phosphate-mannose-protein mannosyltransferase</fullName>
    </recommendedName>
</protein>
<feature type="transmembrane region" description="Helical" evidence="1">
    <location>
        <begin position="28"/>
        <end position="47"/>
    </location>
</feature>
<feature type="transmembrane region" description="Helical" evidence="1">
    <location>
        <begin position="220"/>
        <end position="243"/>
    </location>
</feature>
<feature type="transmembrane region" description="Helical" evidence="1">
    <location>
        <begin position="444"/>
        <end position="461"/>
    </location>
</feature>
<proteinExistence type="predicted"/>
<dbReference type="AlphaFoldDB" id="A0A1C6U3S1"/>
<feature type="transmembrane region" description="Helical" evidence="1">
    <location>
        <begin position="481"/>
        <end position="504"/>
    </location>
</feature>
<organism evidence="2 3">
    <name type="scientific">Micromonospora citrea</name>
    <dbReference type="NCBI Taxonomy" id="47855"/>
    <lineage>
        <taxon>Bacteria</taxon>
        <taxon>Bacillati</taxon>
        <taxon>Actinomycetota</taxon>
        <taxon>Actinomycetes</taxon>
        <taxon>Micromonosporales</taxon>
        <taxon>Micromonosporaceae</taxon>
        <taxon>Micromonospora</taxon>
    </lineage>
</organism>
<feature type="transmembrane region" description="Helical" evidence="1">
    <location>
        <begin position="525"/>
        <end position="546"/>
    </location>
</feature>
<gene>
    <name evidence="2" type="ORF">GA0070606_1328</name>
</gene>
<feature type="transmembrane region" description="Helical" evidence="1">
    <location>
        <begin position="302"/>
        <end position="331"/>
    </location>
</feature>
<feature type="transmembrane region" description="Helical" evidence="1">
    <location>
        <begin position="59"/>
        <end position="79"/>
    </location>
</feature>
<accession>A0A1C6U3S1</accession>
<dbReference type="OrthoDB" id="3333504at2"/>
<evidence type="ECO:0000313" key="2">
    <source>
        <dbReference type="EMBL" id="SCL48561.1"/>
    </source>
</evidence>